<protein>
    <recommendedName>
        <fullName evidence="1">N-acetyltransferase domain-containing protein</fullName>
    </recommendedName>
</protein>
<evidence type="ECO:0000259" key="1">
    <source>
        <dbReference type="Pfam" id="PF13302"/>
    </source>
</evidence>
<dbReference type="OrthoDB" id="9795206at2"/>
<dbReference type="PANTHER" id="PTHR43415">
    <property type="entry name" value="SPERMIDINE N(1)-ACETYLTRANSFERASE"/>
    <property type="match status" value="1"/>
</dbReference>
<dbReference type="EMBL" id="LGKP01000033">
    <property type="protein sequence ID" value="KPL81735.1"/>
    <property type="molecule type" value="Genomic_DNA"/>
</dbReference>
<dbReference type="Gene3D" id="3.40.630.30">
    <property type="match status" value="1"/>
</dbReference>
<reference evidence="2 3" key="1">
    <citation type="submission" date="2015-07" db="EMBL/GenBank/DDBJ databases">
        <title>Whole genome sequence of Herpetosiphon geysericola DSM 7119.</title>
        <authorList>
            <person name="Hemp J."/>
            <person name="Ward L.M."/>
            <person name="Pace L.A."/>
            <person name="Fischer W.W."/>
        </authorList>
    </citation>
    <scope>NUCLEOTIDE SEQUENCE [LARGE SCALE GENOMIC DNA]</scope>
    <source>
        <strain evidence="2 3">DSM 7119</strain>
    </source>
</reference>
<feature type="domain" description="N-acetyltransferase" evidence="1">
    <location>
        <begin position="7"/>
        <end position="155"/>
    </location>
</feature>
<evidence type="ECO:0000313" key="3">
    <source>
        <dbReference type="Proteomes" id="UP000050277"/>
    </source>
</evidence>
<dbReference type="InterPro" id="IPR000182">
    <property type="entry name" value="GNAT_dom"/>
</dbReference>
<gene>
    <name evidence="2" type="ORF">SE18_20570</name>
</gene>
<dbReference type="STRING" id="70996.SE18_20570"/>
<dbReference type="GO" id="GO:0016747">
    <property type="term" value="F:acyltransferase activity, transferring groups other than amino-acyl groups"/>
    <property type="evidence" value="ECO:0007669"/>
    <property type="project" value="InterPro"/>
</dbReference>
<accession>A0A0P6XN08</accession>
<comment type="caution">
    <text evidence="2">The sequence shown here is derived from an EMBL/GenBank/DDBJ whole genome shotgun (WGS) entry which is preliminary data.</text>
</comment>
<sequence length="190" mass="22310">MQIHGQRCMLRDWQLNDVALWGDWLRPEHEWQRWDGPYYPGPTLAEIPALVAQKRATIEAAEWPNPRMNLVIADPATDQLLGTVTSYWESIETNWLCLGIVIYDPAWWQRGIGREAFSLWIDYQFAQRPELVRLDLRTWSGNQRMAKLATALGFRQEACFRKARIVAGKYYDGLGFGILREEWHNFIKRT</sequence>
<evidence type="ECO:0000313" key="2">
    <source>
        <dbReference type="EMBL" id="KPL81735.1"/>
    </source>
</evidence>
<dbReference type="Pfam" id="PF13302">
    <property type="entry name" value="Acetyltransf_3"/>
    <property type="match status" value="1"/>
</dbReference>
<dbReference type="SUPFAM" id="SSF55729">
    <property type="entry name" value="Acyl-CoA N-acyltransferases (Nat)"/>
    <property type="match status" value="1"/>
</dbReference>
<dbReference type="RefSeq" id="WP_054536347.1">
    <property type="nucleotide sequence ID" value="NZ_LGKP01000033.1"/>
</dbReference>
<keyword evidence="3" id="KW-1185">Reference proteome</keyword>
<name>A0A0P6XN08_9CHLR</name>
<dbReference type="InterPro" id="IPR016181">
    <property type="entry name" value="Acyl_CoA_acyltransferase"/>
</dbReference>
<dbReference type="AlphaFoldDB" id="A0A0P6XN08"/>
<proteinExistence type="predicted"/>
<dbReference type="Proteomes" id="UP000050277">
    <property type="component" value="Unassembled WGS sequence"/>
</dbReference>
<organism evidence="2 3">
    <name type="scientific">Herpetosiphon geysericola</name>
    <dbReference type="NCBI Taxonomy" id="70996"/>
    <lineage>
        <taxon>Bacteria</taxon>
        <taxon>Bacillati</taxon>
        <taxon>Chloroflexota</taxon>
        <taxon>Chloroflexia</taxon>
        <taxon>Herpetosiphonales</taxon>
        <taxon>Herpetosiphonaceae</taxon>
        <taxon>Herpetosiphon</taxon>
    </lineage>
</organism>
<dbReference type="PANTHER" id="PTHR43415:SF4">
    <property type="entry name" value="N-ACETYLTRANSFERASE DOMAIN-CONTAINING PROTEIN"/>
    <property type="match status" value="1"/>
</dbReference>